<reference evidence="3" key="1">
    <citation type="submission" date="2023-07" db="EMBL/GenBank/DDBJ databases">
        <title>Comparative genomics of wheat-associated soil bacteria to identify genetic determinants of phenazine resistance.</title>
        <authorList>
            <person name="Mouncey N."/>
        </authorList>
    </citation>
    <scope>NUCLEOTIDE SEQUENCE</scope>
    <source>
        <strain evidence="3">V4I22</strain>
    </source>
</reference>
<evidence type="ECO:0000313" key="3">
    <source>
        <dbReference type="EMBL" id="MDQ0908910.1"/>
    </source>
</evidence>
<dbReference type="SUPFAM" id="SSF52009">
    <property type="entry name" value="Phosphohistidine domain"/>
    <property type="match status" value="1"/>
</dbReference>
<dbReference type="RefSeq" id="WP_306978543.1">
    <property type="nucleotide sequence ID" value="NZ_JAUSZV010000005.1"/>
</dbReference>
<dbReference type="GO" id="GO:0016301">
    <property type="term" value="F:kinase activity"/>
    <property type="evidence" value="ECO:0007669"/>
    <property type="project" value="InterPro"/>
</dbReference>
<comment type="caution">
    <text evidence="3">The sequence shown here is derived from an EMBL/GenBank/DDBJ whole genome shotgun (WGS) entry which is preliminary data.</text>
</comment>
<dbReference type="InterPro" id="IPR051549">
    <property type="entry name" value="PEP_Utilizing_Enz"/>
</dbReference>
<sequence>MTTASTYGQSLHTVGLPDADRVGRKAAVLGELLNAGFTVPEGYVLPAAALEETLLHAGLDDSRDEVTAERVTRAELPQRVRADLYRIADAMAGQALAVRSSGVAEDTAGASYAGQYQTVLNVRGSAGLADAVRTCWASAFAERVRQYAGRQDGGAAGGMPVLVQRMVDATAAGVAFSVNPVTGSDEVRINAVPGLGDRLVDGGETPDEWAVSGDTATHTSGERGAIDAEQAREVARLARRVHAHFGAPQDIEWAFDGERLWLLQARPITALPDHVEPVPIPVDVPDGYWARSTYSSRPLSPMFRSMVLATLDEATSRLFRFGLGECIQFREIGGWVYARYVSVSGAEAVKDRLARVVAEVRAGEPARVFDRWYEEWQPALAARLAALRDTDRQGLDDQSLAGHLRETEETRHHASDVHYRIGGAGTFVLGELGVVCRDLLGQNTSETLKLLTGLPGKTTEPTYALAALTHTARDTPGLAKVLMEADEGTVDQLASVDTDFARGFDAYRREYAHRTLEMDLTSPTMAERPHLLLALVRDQLTRCFDPESEVAALTRQREEATVAARAVLEADPDALRRFDRVLALAQRAYPLRDDSAYYTQVAGAVLRYAVLEVGRRLAGRGQLDAADHVFFLERDEALAALRDGDDRRPLVARRRGEYAWAETSPGPASYGDPVGPDRPNPRWMAKLPQEARHVLDIGLWSWREVSGEGAHGGIDRQTGVIRGIAGSAGRFTGPARVIRSEAEFGKLRPGDVLVCPETTAQWSVLFTSVGALVTDTGGLLSHPAIIAREYRVPAVLATGNGTSLVRDGQIVTVDGTAGTVQVSR</sequence>
<dbReference type="Gene3D" id="3.30.470.20">
    <property type="entry name" value="ATP-grasp fold, B domain"/>
    <property type="match status" value="2"/>
</dbReference>
<dbReference type="Pfam" id="PF00391">
    <property type="entry name" value="PEP-utilizers"/>
    <property type="match status" value="1"/>
</dbReference>
<feature type="domain" description="Pyruvate phosphate dikinase AMP/ATP-binding" evidence="2">
    <location>
        <begin position="222"/>
        <end position="273"/>
    </location>
</feature>
<dbReference type="AlphaFoldDB" id="A0AAW8FI13"/>
<dbReference type="InterPro" id="IPR036637">
    <property type="entry name" value="Phosphohistidine_dom_sf"/>
</dbReference>
<proteinExistence type="predicted"/>
<dbReference type="InterPro" id="IPR008279">
    <property type="entry name" value="PEP-util_enz_mobile_dom"/>
</dbReference>
<dbReference type="Gene3D" id="3.30.1490.20">
    <property type="entry name" value="ATP-grasp fold, A domain"/>
    <property type="match status" value="1"/>
</dbReference>
<dbReference type="InterPro" id="IPR002192">
    <property type="entry name" value="PPDK_AMP/ATP-bd"/>
</dbReference>
<dbReference type="InterPro" id="IPR013815">
    <property type="entry name" value="ATP_grasp_subdomain_1"/>
</dbReference>
<dbReference type="EC" id="2.7.9.6" evidence="3"/>
<accession>A0AAW8FI13</accession>
<protein>
    <submittedName>
        <fullName evidence="3">Phosphohistidine swiveling domain-containing protein</fullName>
        <ecNumber evidence="3">2.7.9.6</ecNumber>
    </submittedName>
</protein>
<name>A0AAW8FI13_9ACTN</name>
<evidence type="ECO:0000259" key="1">
    <source>
        <dbReference type="Pfam" id="PF00391"/>
    </source>
</evidence>
<dbReference type="Proteomes" id="UP001234216">
    <property type="component" value="Unassembled WGS sequence"/>
</dbReference>
<evidence type="ECO:0000313" key="4">
    <source>
        <dbReference type="Proteomes" id="UP001234216"/>
    </source>
</evidence>
<dbReference type="PANTHER" id="PTHR43615:SF1">
    <property type="entry name" value="PPDK_N DOMAIN-CONTAINING PROTEIN"/>
    <property type="match status" value="1"/>
</dbReference>
<dbReference type="Pfam" id="PF01326">
    <property type="entry name" value="PPDK_N"/>
    <property type="match status" value="2"/>
</dbReference>
<dbReference type="GO" id="GO:0005524">
    <property type="term" value="F:ATP binding"/>
    <property type="evidence" value="ECO:0007669"/>
    <property type="project" value="InterPro"/>
</dbReference>
<dbReference type="EMBL" id="JAUSZV010000005">
    <property type="protein sequence ID" value="MDQ0908910.1"/>
    <property type="molecule type" value="Genomic_DNA"/>
</dbReference>
<dbReference type="Gene3D" id="3.50.30.10">
    <property type="entry name" value="Phosphohistidine domain"/>
    <property type="match status" value="1"/>
</dbReference>
<feature type="domain" description="PEP-utilising enzyme mobile" evidence="1">
    <location>
        <begin position="748"/>
        <end position="818"/>
    </location>
</feature>
<dbReference type="SUPFAM" id="SSF56059">
    <property type="entry name" value="Glutathione synthetase ATP-binding domain-like"/>
    <property type="match status" value="1"/>
</dbReference>
<gene>
    <name evidence="3" type="ORF">QFZ22_004895</name>
</gene>
<keyword evidence="3" id="KW-0808">Transferase</keyword>
<evidence type="ECO:0000259" key="2">
    <source>
        <dbReference type="Pfam" id="PF01326"/>
    </source>
</evidence>
<dbReference type="PANTHER" id="PTHR43615">
    <property type="entry name" value="PHOSPHOENOLPYRUVATE SYNTHASE-RELATED"/>
    <property type="match status" value="1"/>
</dbReference>
<feature type="domain" description="Pyruvate phosphate dikinase AMP/ATP-binding" evidence="2">
    <location>
        <begin position="20"/>
        <end position="216"/>
    </location>
</feature>
<organism evidence="3 4">
    <name type="scientific">Streptomyces canus</name>
    <dbReference type="NCBI Taxonomy" id="58343"/>
    <lineage>
        <taxon>Bacteria</taxon>
        <taxon>Bacillati</taxon>
        <taxon>Actinomycetota</taxon>
        <taxon>Actinomycetes</taxon>
        <taxon>Kitasatosporales</taxon>
        <taxon>Streptomycetaceae</taxon>
        <taxon>Streptomyces</taxon>
        <taxon>Streptomyces aurantiacus group</taxon>
    </lineage>
</organism>